<evidence type="ECO:0000313" key="2">
    <source>
        <dbReference type="EMBL" id="CBX95603.1"/>
    </source>
</evidence>
<dbReference type="EMBL" id="FP929127">
    <property type="protein sequence ID" value="CBX95603.1"/>
    <property type="molecule type" value="Genomic_DNA"/>
</dbReference>
<dbReference type="AlphaFoldDB" id="E4ZVH7"/>
<dbReference type="InParanoid" id="E4ZVH7"/>
<evidence type="ECO:0000256" key="1">
    <source>
        <dbReference type="SAM" id="MobiDB-lite"/>
    </source>
</evidence>
<feature type="compositionally biased region" description="Basic and acidic residues" evidence="1">
    <location>
        <begin position="95"/>
        <end position="115"/>
    </location>
</feature>
<gene>
    <name evidence="2" type="ORF">LEMA_P027550.1</name>
</gene>
<dbReference type="Proteomes" id="UP000002668">
    <property type="component" value="Genome"/>
</dbReference>
<keyword evidence="3" id="KW-1185">Reference proteome</keyword>
<feature type="region of interest" description="Disordered" evidence="1">
    <location>
        <begin position="85"/>
        <end position="130"/>
    </location>
</feature>
<dbReference type="HOGENOM" id="CLU_1938542_0_0_1"/>
<name>E4ZVH7_LEPMJ</name>
<reference evidence="3" key="1">
    <citation type="journal article" date="2011" name="Nat. Commun.">
        <title>Effector diversification within compartments of the Leptosphaeria maculans genome affected by Repeat-Induced Point mutations.</title>
        <authorList>
            <person name="Rouxel T."/>
            <person name="Grandaubert J."/>
            <person name="Hane J.K."/>
            <person name="Hoede C."/>
            <person name="van de Wouw A.P."/>
            <person name="Couloux A."/>
            <person name="Dominguez V."/>
            <person name="Anthouard V."/>
            <person name="Bally P."/>
            <person name="Bourras S."/>
            <person name="Cozijnsen A.J."/>
            <person name="Ciuffetti L.M."/>
            <person name="Degrave A."/>
            <person name="Dilmaghani A."/>
            <person name="Duret L."/>
            <person name="Fudal I."/>
            <person name="Goodwin S.B."/>
            <person name="Gout L."/>
            <person name="Glaser N."/>
            <person name="Linglin J."/>
            <person name="Kema G.H.J."/>
            <person name="Lapalu N."/>
            <person name="Lawrence C.B."/>
            <person name="May K."/>
            <person name="Meyer M."/>
            <person name="Ollivier B."/>
            <person name="Poulain J."/>
            <person name="Schoch C.L."/>
            <person name="Simon A."/>
            <person name="Spatafora J.W."/>
            <person name="Stachowiak A."/>
            <person name="Turgeon B.G."/>
            <person name="Tyler B.M."/>
            <person name="Vincent D."/>
            <person name="Weissenbach J."/>
            <person name="Amselem J."/>
            <person name="Quesneville H."/>
            <person name="Oliver R.P."/>
            <person name="Wincker P."/>
            <person name="Balesdent M.-H."/>
            <person name="Howlett B.J."/>
        </authorList>
    </citation>
    <scope>NUCLEOTIDE SEQUENCE [LARGE SCALE GENOMIC DNA]</scope>
    <source>
        <strain evidence="3">JN3 / isolate v23.1.3 / race Av1-4-5-6-7-8</strain>
    </source>
</reference>
<evidence type="ECO:0000313" key="3">
    <source>
        <dbReference type="Proteomes" id="UP000002668"/>
    </source>
</evidence>
<organism evidence="3">
    <name type="scientific">Leptosphaeria maculans (strain JN3 / isolate v23.1.3 / race Av1-4-5-6-7-8)</name>
    <name type="common">Blackleg fungus</name>
    <name type="synonym">Phoma lingam</name>
    <dbReference type="NCBI Taxonomy" id="985895"/>
    <lineage>
        <taxon>Eukaryota</taxon>
        <taxon>Fungi</taxon>
        <taxon>Dikarya</taxon>
        <taxon>Ascomycota</taxon>
        <taxon>Pezizomycotina</taxon>
        <taxon>Dothideomycetes</taxon>
        <taxon>Pleosporomycetidae</taxon>
        <taxon>Pleosporales</taxon>
        <taxon>Pleosporineae</taxon>
        <taxon>Leptosphaeriaceae</taxon>
        <taxon>Plenodomus</taxon>
        <taxon>Plenodomus lingam/Leptosphaeria maculans species complex</taxon>
    </lineage>
</organism>
<dbReference type="VEuPathDB" id="FungiDB:LEMA_P027550.1"/>
<sequence>MVGSLSEASHIQTVARLLSPRRRRFMRSHMFHKSSAPLFLGATPLPTWAPFISTAERHGIHGKLYLHAWYPTYSMFMAMSRLKRKGNGSSLRPTSADHGRDWAEDDKSVGKKVEPLDPADGIGEPVSNMQ</sequence>
<protein>
    <submittedName>
        <fullName evidence="2">Predicted protein</fullName>
    </submittedName>
</protein>
<proteinExistence type="predicted"/>
<accession>E4ZVH7</accession>